<keyword evidence="5 6" id="KW-0472">Membrane</keyword>
<name>A0A382YWY7_9ZZZZ</name>
<feature type="non-terminal residue" evidence="7">
    <location>
        <position position="138"/>
    </location>
</feature>
<organism evidence="7">
    <name type="scientific">marine metagenome</name>
    <dbReference type="NCBI Taxonomy" id="408172"/>
    <lineage>
        <taxon>unclassified sequences</taxon>
        <taxon>metagenomes</taxon>
        <taxon>ecological metagenomes</taxon>
    </lineage>
</organism>
<evidence type="ECO:0000256" key="6">
    <source>
        <dbReference type="SAM" id="Phobius"/>
    </source>
</evidence>
<dbReference type="EMBL" id="UINC01178984">
    <property type="protein sequence ID" value="SVD87439.1"/>
    <property type="molecule type" value="Genomic_DNA"/>
</dbReference>
<feature type="transmembrane region" description="Helical" evidence="6">
    <location>
        <begin position="114"/>
        <end position="137"/>
    </location>
</feature>
<comment type="subcellular location">
    <subcellularLocation>
        <location evidence="1">Cell membrane</location>
        <topology evidence="1">Multi-pass membrane protein</topology>
    </subcellularLocation>
</comment>
<dbReference type="PANTHER" id="PTHR40277:SF1">
    <property type="entry name" value="BLL5419 PROTEIN"/>
    <property type="match status" value="1"/>
</dbReference>
<accession>A0A382YWY7</accession>
<dbReference type="AlphaFoldDB" id="A0A382YWY7"/>
<dbReference type="GO" id="GO:0005886">
    <property type="term" value="C:plasma membrane"/>
    <property type="evidence" value="ECO:0007669"/>
    <property type="project" value="UniProtKB-SubCell"/>
</dbReference>
<evidence type="ECO:0000256" key="2">
    <source>
        <dbReference type="ARBA" id="ARBA00022475"/>
    </source>
</evidence>
<feature type="transmembrane region" description="Helical" evidence="6">
    <location>
        <begin position="31"/>
        <end position="50"/>
    </location>
</feature>
<evidence type="ECO:0000313" key="7">
    <source>
        <dbReference type="EMBL" id="SVD87439.1"/>
    </source>
</evidence>
<evidence type="ECO:0000256" key="3">
    <source>
        <dbReference type="ARBA" id="ARBA00022692"/>
    </source>
</evidence>
<sequence>MSGGPILLRLTVTVGLLTALVFVIADPREVASLIGGIGLLSLVTVVLLSLCDRFIMAYKWWLLLRSRRLAVSLWMAVRCYLASSLYGLILPVTVGADAVRILALRHVEMLEVTASILVERGLGVIAMGSVALLSCLLL</sequence>
<dbReference type="PANTHER" id="PTHR40277">
    <property type="entry name" value="BLL5419 PROTEIN"/>
    <property type="match status" value="1"/>
</dbReference>
<keyword evidence="3 6" id="KW-0812">Transmembrane</keyword>
<dbReference type="InterPro" id="IPR022791">
    <property type="entry name" value="L-PG_synthase/AglD"/>
</dbReference>
<evidence type="ECO:0000256" key="4">
    <source>
        <dbReference type="ARBA" id="ARBA00022989"/>
    </source>
</evidence>
<protein>
    <submittedName>
        <fullName evidence="7">Uncharacterized protein</fullName>
    </submittedName>
</protein>
<gene>
    <name evidence="7" type="ORF">METZ01_LOCUS440293</name>
</gene>
<keyword evidence="2" id="KW-1003">Cell membrane</keyword>
<evidence type="ECO:0000256" key="5">
    <source>
        <dbReference type="ARBA" id="ARBA00023136"/>
    </source>
</evidence>
<proteinExistence type="predicted"/>
<reference evidence="7" key="1">
    <citation type="submission" date="2018-05" db="EMBL/GenBank/DDBJ databases">
        <authorList>
            <person name="Lanie J.A."/>
            <person name="Ng W.-L."/>
            <person name="Kazmierczak K.M."/>
            <person name="Andrzejewski T.M."/>
            <person name="Davidsen T.M."/>
            <person name="Wayne K.J."/>
            <person name="Tettelin H."/>
            <person name="Glass J.I."/>
            <person name="Rusch D."/>
            <person name="Podicherti R."/>
            <person name="Tsui H.-C.T."/>
            <person name="Winkler M.E."/>
        </authorList>
    </citation>
    <scope>NUCLEOTIDE SEQUENCE</scope>
</reference>
<dbReference type="Pfam" id="PF03706">
    <property type="entry name" value="LPG_synthase_TM"/>
    <property type="match status" value="1"/>
</dbReference>
<keyword evidence="4 6" id="KW-1133">Transmembrane helix</keyword>
<evidence type="ECO:0000256" key="1">
    <source>
        <dbReference type="ARBA" id="ARBA00004651"/>
    </source>
</evidence>
<feature type="transmembrane region" description="Helical" evidence="6">
    <location>
        <begin position="71"/>
        <end position="94"/>
    </location>
</feature>
<feature type="transmembrane region" description="Helical" evidence="6">
    <location>
        <begin position="7"/>
        <end position="25"/>
    </location>
</feature>